<evidence type="ECO:0000313" key="2">
    <source>
        <dbReference type="Proteomes" id="UP000475325"/>
    </source>
</evidence>
<name>A0A7C8J519_ORBOL</name>
<organism evidence="1 2">
    <name type="scientific">Orbilia oligospora</name>
    <name type="common">Nematode-trapping fungus</name>
    <name type="synonym">Arthrobotrys oligospora</name>
    <dbReference type="NCBI Taxonomy" id="2813651"/>
    <lineage>
        <taxon>Eukaryota</taxon>
        <taxon>Fungi</taxon>
        <taxon>Dikarya</taxon>
        <taxon>Ascomycota</taxon>
        <taxon>Pezizomycotina</taxon>
        <taxon>Orbiliomycetes</taxon>
        <taxon>Orbiliales</taxon>
        <taxon>Orbiliaceae</taxon>
        <taxon>Orbilia</taxon>
    </lineage>
</organism>
<dbReference type="EMBL" id="WIQW01000168">
    <property type="protein sequence ID" value="KAF3078616.1"/>
    <property type="molecule type" value="Genomic_DNA"/>
</dbReference>
<dbReference type="Proteomes" id="UP000475325">
    <property type="component" value="Unassembled WGS sequence"/>
</dbReference>
<protein>
    <recommendedName>
        <fullName evidence="3">PIN domain-containing protein</fullName>
    </recommendedName>
</protein>
<comment type="caution">
    <text evidence="1">The sequence shown here is derived from an EMBL/GenBank/DDBJ whole genome shotgun (WGS) entry which is preliminary data.</text>
</comment>
<reference evidence="1 2" key="1">
    <citation type="submission" date="2019-06" db="EMBL/GenBank/DDBJ databases">
        <authorList>
            <person name="Palmer J.M."/>
        </authorList>
    </citation>
    <scope>NUCLEOTIDE SEQUENCE [LARGE SCALE GENOMIC DNA]</scope>
    <source>
        <strain evidence="1 2">TWF102</strain>
    </source>
</reference>
<gene>
    <name evidence="1" type="ORF">TWF102_003315</name>
</gene>
<dbReference type="AlphaFoldDB" id="A0A7C8J519"/>
<evidence type="ECO:0000313" key="1">
    <source>
        <dbReference type="EMBL" id="KAF3078616.1"/>
    </source>
</evidence>
<dbReference type="InterPro" id="IPR029060">
    <property type="entry name" value="PIN-like_dom_sf"/>
</dbReference>
<proteinExistence type="predicted"/>
<sequence length="365" mass="40188">MFTVNLKYAIAVNLARSLPWACLKTSGIYLNKAASKRYSKSVAPSPEPYTTISLDGTTNENCQYKVTGNPVENELVREGKLGGVFLDTNILGCLVERETQTQWVNNLLANATRLATCESAVVEYLAGPVVVLDLNYKVVIDRLTKKGVTILPGACASSDSPAFMCQVLKQSYQRLHAAAMKSQNLEVRAHKLRGSGNMWGHSLKKTLHDLMLASEAHRQGLAFLSHDANFGRHFGITLTEMGITTYLIPESWTMEELESQARSFKEQTANNHVATSKTHSTMLLFSTLSNLAAEYFQATSVYEYDWHRIAVTTIVVIVLILSSWIYLESQIAWSGCPKDMKNGPQVLLADHPGSACPGSSHMAVP</sequence>
<accession>A0A7C8J519</accession>
<evidence type="ECO:0008006" key="3">
    <source>
        <dbReference type="Google" id="ProtNLM"/>
    </source>
</evidence>
<dbReference type="SUPFAM" id="SSF88723">
    <property type="entry name" value="PIN domain-like"/>
    <property type="match status" value="1"/>
</dbReference>